<organism evidence="1">
    <name type="scientific">Oryza punctata</name>
    <name type="common">Red rice</name>
    <dbReference type="NCBI Taxonomy" id="4537"/>
    <lineage>
        <taxon>Eukaryota</taxon>
        <taxon>Viridiplantae</taxon>
        <taxon>Streptophyta</taxon>
        <taxon>Embryophyta</taxon>
        <taxon>Tracheophyta</taxon>
        <taxon>Spermatophyta</taxon>
        <taxon>Magnoliopsida</taxon>
        <taxon>Liliopsida</taxon>
        <taxon>Poales</taxon>
        <taxon>Poaceae</taxon>
        <taxon>BOP clade</taxon>
        <taxon>Oryzoideae</taxon>
        <taxon>Oryzeae</taxon>
        <taxon>Oryzinae</taxon>
        <taxon>Oryza</taxon>
    </lineage>
</organism>
<dbReference type="AlphaFoldDB" id="A0A0E0LQS9"/>
<name>A0A0E0LQS9_ORYPU</name>
<dbReference type="Gramene" id="OPUNC08G01490.1">
    <property type="protein sequence ID" value="OPUNC08G01490.1"/>
    <property type="gene ID" value="OPUNC08G01490"/>
</dbReference>
<keyword evidence="2" id="KW-1185">Reference proteome</keyword>
<sequence>MCRACELSLRRVAVSGAIFRPPRRRRLFPSSLLLHIPRTLHRLASYLHNRDLRMSRGETGYLAAGDRRGTSGWQPDGKH</sequence>
<protein>
    <submittedName>
        <fullName evidence="1">Uncharacterized protein</fullName>
    </submittedName>
</protein>
<reference evidence="1" key="1">
    <citation type="submission" date="2015-04" db="UniProtKB">
        <authorList>
            <consortium name="EnsemblPlants"/>
        </authorList>
    </citation>
    <scope>IDENTIFICATION</scope>
</reference>
<accession>A0A0E0LQS9</accession>
<dbReference type="Proteomes" id="UP000026962">
    <property type="component" value="Chromosome 8"/>
</dbReference>
<evidence type="ECO:0000313" key="2">
    <source>
        <dbReference type="Proteomes" id="UP000026962"/>
    </source>
</evidence>
<proteinExistence type="predicted"/>
<reference evidence="1" key="2">
    <citation type="submission" date="2018-05" db="EMBL/GenBank/DDBJ databases">
        <title>OpunRS2 (Oryza punctata Reference Sequence Version 2).</title>
        <authorList>
            <person name="Zhang J."/>
            <person name="Kudrna D."/>
            <person name="Lee S."/>
            <person name="Talag J."/>
            <person name="Welchert J."/>
            <person name="Wing R.A."/>
        </authorList>
    </citation>
    <scope>NUCLEOTIDE SEQUENCE [LARGE SCALE GENOMIC DNA]</scope>
</reference>
<dbReference type="HOGENOM" id="CLU_2610232_0_0_1"/>
<evidence type="ECO:0000313" key="1">
    <source>
        <dbReference type="EnsemblPlants" id="OPUNC08G01490.1"/>
    </source>
</evidence>
<dbReference type="EnsemblPlants" id="OPUNC08G01490.1">
    <property type="protein sequence ID" value="OPUNC08G01490.1"/>
    <property type="gene ID" value="OPUNC08G01490"/>
</dbReference>